<evidence type="ECO:0000313" key="2">
    <source>
        <dbReference type="EnsemblMetazoa" id="PPA24792.1"/>
    </source>
</evidence>
<dbReference type="OrthoDB" id="10066279at2759"/>
<dbReference type="InterPro" id="IPR039149">
    <property type="entry name" value="ZNF800"/>
</dbReference>
<feature type="region of interest" description="Disordered" evidence="1">
    <location>
        <begin position="781"/>
        <end position="836"/>
    </location>
</feature>
<dbReference type="Gene3D" id="3.30.160.60">
    <property type="entry name" value="Classic Zinc Finger"/>
    <property type="match status" value="1"/>
</dbReference>
<feature type="compositionally biased region" description="Basic and acidic residues" evidence="1">
    <location>
        <begin position="281"/>
        <end position="308"/>
    </location>
</feature>
<feature type="region of interest" description="Disordered" evidence="1">
    <location>
        <begin position="551"/>
        <end position="572"/>
    </location>
</feature>
<feature type="compositionally biased region" description="Polar residues" evidence="1">
    <location>
        <begin position="128"/>
        <end position="142"/>
    </location>
</feature>
<reference evidence="2" key="2">
    <citation type="submission" date="2022-06" db="UniProtKB">
        <authorList>
            <consortium name="EnsemblMetazoa"/>
        </authorList>
    </citation>
    <scope>IDENTIFICATION</scope>
    <source>
        <strain evidence="2">PS312</strain>
    </source>
</reference>
<gene>
    <name evidence="2" type="primary">WBGene00114346</name>
</gene>
<dbReference type="PANTHER" id="PTHR21020:SF0">
    <property type="entry name" value="ZINC FINGER PROTEIN 800"/>
    <property type="match status" value="1"/>
</dbReference>
<feature type="region of interest" description="Disordered" evidence="1">
    <location>
        <begin position="270"/>
        <end position="520"/>
    </location>
</feature>
<dbReference type="EnsemblMetazoa" id="PPA24792.1">
    <property type="protein sequence ID" value="PPA24792.1"/>
    <property type="gene ID" value="WBGene00114346"/>
</dbReference>
<dbReference type="SUPFAM" id="SSF57667">
    <property type="entry name" value="beta-beta-alpha zinc fingers"/>
    <property type="match status" value="1"/>
</dbReference>
<dbReference type="AlphaFoldDB" id="A0A2A6BPP5"/>
<protein>
    <submittedName>
        <fullName evidence="2">C2H2-type domain-containing protein</fullName>
    </submittedName>
</protein>
<sequence>MSSLPSEGAIGAALKDSGLECNPFPTGTEDSLILEINRRMCNWSKGTTGIYSIERAYEDGTEEIRLLLEKECSFLYECKMCLEIFRGVQIFAQHKMDKESKCKGYHVENMVAEAVEEEVEEEDEPGPSTRSMTKNVSSPQRPQQRHYVPAAESRVMQKLLRSVEEEGLDSVFKALPPVLEPQPTEATSEEDEDEDEEEEEETADEKEDRWVAEYNANAKAKDERNKRLRAVAMAKRKIKMPVVLRELLASAKARKTAKIDGTHVPVLLDRLSPKEEEEDEEIHRYEQREQVRAVIRMKEAEQREREMSRAPAMNRYVKVEDDDDEEEDEDEGDEEVAENEETLSMLAEDEDDDTEDDDEEKEGEEIEEDSEKVEKEEDNDGDDENDENDEDEEEDDREEQGRKGGEDEGEDDESDEEKEKGDQEDEGDDDEEEEDKEEDKKVKEEEEEEDNEEERRQEKERARTARKKKKAEEEEKKKQEALVTATLEKRQRKRPAWMNEEEVYQVPTRKKPNETPMGDATKKLHKMDIAKTDPLKLKPNLVLPVTPPKKMEVDSATCSNQPSTSTDKRMPMCYTPRAGQEYLQKISEVTQKSSKRKQNLSLFSEDTEEITILDPNDPKNYKKRSDVNNLPVYLSDKQEKAFFGGLREVDKQSNARGDPYQCSYCQAMMPNKNDGRRHMVSHIRVMRLRCGLCGAGAFFGIDMRNHLMNRGCSELHKAPRHMIKNGQPCMTKQSAEDLTLVAHSGKPGSTVNTSGKIVSITSIVPYLPDPKIEEKMLEPTRIAPAHLSPKKPRKKEVTPPQPKAKTPPRVLIPSKEPKEEEMEEEKPSTSAQYTAP</sequence>
<name>A0A2A6BPP5_PRIPA</name>
<dbReference type="PROSITE" id="PS00028">
    <property type="entry name" value="ZINC_FINGER_C2H2_1"/>
    <property type="match status" value="1"/>
</dbReference>
<keyword evidence="3" id="KW-1185">Reference proteome</keyword>
<dbReference type="PANTHER" id="PTHR21020">
    <property type="entry name" value="ZINC FINGER PROTEIN 800"/>
    <property type="match status" value="1"/>
</dbReference>
<dbReference type="InterPro" id="IPR036236">
    <property type="entry name" value="Znf_C2H2_sf"/>
</dbReference>
<feature type="compositionally biased region" description="Acidic residues" evidence="1">
    <location>
        <begin position="407"/>
        <end position="437"/>
    </location>
</feature>
<dbReference type="Proteomes" id="UP000005239">
    <property type="component" value="Unassembled WGS sequence"/>
</dbReference>
<evidence type="ECO:0000313" key="3">
    <source>
        <dbReference type="Proteomes" id="UP000005239"/>
    </source>
</evidence>
<feature type="region of interest" description="Disordered" evidence="1">
    <location>
        <begin position="173"/>
        <end position="210"/>
    </location>
</feature>
<dbReference type="InterPro" id="IPR013087">
    <property type="entry name" value="Znf_C2H2_type"/>
</dbReference>
<feature type="compositionally biased region" description="Basic and acidic residues" evidence="1">
    <location>
        <begin position="453"/>
        <end position="463"/>
    </location>
</feature>
<feature type="region of interest" description="Disordered" evidence="1">
    <location>
        <begin position="116"/>
        <end position="150"/>
    </location>
</feature>
<feature type="compositionally biased region" description="Acidic residues" evidence="1">
    <location>
        <begin position="187"/>
        <end position="205"/>
    </location>
</feature>
<proteinExistence type="predicted"/>
<feature type="compositionally biased region" description="Acidic residues" evidence="1">
    <location>
        <begin position="320"/>
        <end position="398"/>
    </location>
</feature>
<organism evidence="2 3">
    <name type="scientific">Pristionchus pacificus</name>
    <name type="common">Parasitic nematode worm</name>
    <dbReference type="NCBI Taxonomy" id="54126"/>
    <lineage>
        <taxon>Eukaryota</taxon>
        <taxon>Metazoa</taxon>
        <taxon>Ecdysozoa</taxon>
        <taxon>Nematoda</taxon>
        <taxon>Chromadorea</taxon>
        <taxon>Rhabditida</taxon>
        <taxon>Rhabditina</taxon>
        <taxon>Diplogasteromorpha</taxon>
        <taxon>Diplogasteroidea</taxon>
        <taxon>Neodiplogasteridae</taxon>
        <taxon>Pristionchus</taxon>
    </lineage>
</organism>
<evidence type="ECO:0000256" key="1">
    <source>
        <dbReference type="SAM" id="MobiDB-lite"/>
    </source>
</evidence>
<accession>A0A2A6BPP5</accession>
<feature type="compositionally biased region" description="Acidic residues" evidence="1">
    <location>
        <begin position="116"/>
        <end position="125"/>
    </location>
</feature>
<accession>A0A8R1UF20</accession>
<feature type="compositionally biased region" description="Polar residues" evidence="1">
    <location>
        <begin position="556"/>
        <end position="565"/>
    </location>
</feature>
<reference evidence="3" key="1">
    <citation type="journal article" date="2008" name="Nat. Genet.">
        <title>The Pristionchus pacificus genome provides a unique perspective on nematode lifestyle and parasitism.</title>
        <authorList>
            <person name="Dieterich C."/>
            <person name="Clifton S.W."/>
            <person name="Schuster L.N."/>
            <person name="Chinwalla A."/>
            <person name="Delehaunty K."/>
            <person name="Dinkelacker I."/>
            <person name="Fulton L."/>
            <person name="Fulton R."/>
            <person name="Godfrey J."/>
            <person name="Minx P."/>
            <person name="Mitreva M."/>
            <person name="Roeseler W."/>
            <person name="Tian H."/>
            <person name="Witte H."/>
            <person name="Yang S.P."/>
            <person name="Wilson R.K."/>
            <person name="Sommer R.J."/>
        </authorList>
    </citation>
    <scope>NUCLEOTIDE SEQUENCE [LARGE SCALE GENOMIC DNA]</scope>
    <source>
        <strain evidence="3">PS312</strain>
    </source>
</reference>
<feature type="compositionally biased region" description="Basic and acidic residues" evidence="1">
    <location>
        <begin position="470"/>
        <end position="480"/>
    </location>
</feature>